<dbReference type="EC" id="3.4.16.-" evidence="2"/>
<comment type="caution">
    <text evidence="3">The sequence shown here is derived from an EMBL/GenBank/DDBJ whole genome shotgun (WGS) entry which is preliminary data.</text>
</comment>
<protein>
    <recommendedName>
        <fullName evidence="2">Carboxypeptidase</fullName>
        <ecNumber evidence="2">3.4.16.-</ecNumber>
    </recommendedName>
</protein>
<evidence type="ECO:0000313" key="4">
    <source>
        <dbReference type="Proteomes" id="UP000023152"/>
    </source>
</evidence>
<dbReference type="PANTHER" id="PTHR11802:SF201">
    <property type="entry name" value="CARBOXYPEPTIDASE"/>
    <property type="match status" value="1"/>
</dbReference>
<keyword evidence="2" id="KW-0121">Carboxypeptidase</keyword>
<dbReference type="OMA" id="ILYLEMP"/>
<keyword evidence="2" id="KW-0378">Hydrolase</keyword>
<dbReference type="InterPro" id="IPR029058">
    <property type="entry name" value="AB_hydrolase_fold"/>
</dbReference>
<gene>
    <name evidence="3" type="ORF">RFI_19917</name>
</gene>
<dbReference type="PROSITE" id="PS00131">
    <property type="entry name" value="CARBOXYPEPT_SER_SER"/>
    <property type="match status" value="1"/>
</dbReference>
<keyword evidence="2" id="KW-0645">Protease</keyword>
<evidence type="ECO:0000313" key="3">
    <source>
        <dbReference type="EMBL" id="ETO17404.1"/>
    </source>
</evidence>
<dbReference type="GO" id="GO:0004185">
    <property type="term" value="F:serine-type carboxypeptidase activity"/>
    <property type="evidence" value="ECO:0007669"/>
    <property type="project" value="UniProtKB-UniRule"/>
</dbReference>
<dbReference type="PANTHER" id="PTHR11802">
    <property type="entry name" value="SERINE PROTEASE FAMILY S10 SERINE CARBOXYPEPTIDASE"/>
    <property type="match status" value="1"/>
</dbReference>
<dbReference type="Proteomes" id="UP000023152">
    <property type="component" value="Unassembled WGS sequence"/>
</dbReference>
<evidence type="ECO:0000256" key="2">
    <source>
        <dbReference type="RuleBase" id="RU361156"/>
    </source>
</evidence>
<organism evidence="3 4">
    <name type="scientific">Reticulomyxa filosa</name>
    <dbReference type="NCBI Taxonomy" id="46433"/>
    <lineage>
        <taxon>Eukaryota</taxon>
        <taxon>Sar</taxon>
        <taxon>Rhizaria</taxon>
        <taxon>Retaria</taxon>
        <taxon>Foraminifera</taxon>
        <taxon>Monothalamids</taxon>
        <taxon>Reticulomyxidae</taxon>
        <taxon>Reticulomyxa</taxon>
    </lineage>
</organism>
<dbReference type="SUPFAM" id="SSF53474">
    <property type="entry name" value="alpha/beta-Hydrolases"/>
    <property type="match status" value="1"/>
</dbReference>
<dbReference type="OrthoDB" id="443318at2759"/>
<dbReference type="Pfam" id="PF00450">
    <property type="entry name" value="Peptidase_S10"/>
    <property type="match status" value="1"/>
</dbReference>
<dbReference type="AlphaFoldDB" id="X6MUD1"/>
<dbReference type="EMBL" id="ASPP01016691">
    <property type="protein sequence ID" value="ETO17404.1"/>
    <property type="molecule type" value="Genomic_DNA"/>
</dbReference>
<name>X6MUD1_RETFI</name>
<feature type="signal peptide" evidence="2">
    <location>
        <begin position="1"/>
        <end position="17"/>
    </location>
</feature>
<keyword evidence="4" id="KW-1185">Reference proteome</keyword>
<dbReference type="InterPro" id="IPR001563">
    <property type="entry name" value="Peptidase_S10"/>
</dbReference>
<reference evidence="3 4" key="1">
    <citation type="journal article" date="2013" name="Curr. Biol.">
        <title>The Genome of the Foraminiferan Reticulomyxa filosa.</title>
        <authorList>
            <person name="Glockner G."/>
            <person name="Hulsmann N."/>
            <person name="Schleicher M."/>
            <person name="Noegel A.A."/>
            <person name="Eichinger L."/>
            <person name="Gallinger C."/>
            <person name="Pawlowski J."/>
            <person name="Sierra R."/>
            <person name="Euteneuer U."/>
            <person name="Pillet L."/>
            <person name="Moustafa A."/>
            <person name="Platzer M."/>
            <person name="Groth M."/>
            <person name="Szafranski K."/>
            <person name="Schliwa M."/>
        </authorList>
    </citation>
    <scope>NUCLEOTIDE SEQUENCE [LARGE SCALE GENOMIC DNA]</scope>
</reference>
<evidence type="ECO:0000256" key="1">
    <source>
        <dbReference type="ARBA" id="ARBA00009431"/>
    </source>
</evidence>
<dbReference type="Gene3D" id="3.40.50.1820">
    <property type="entry name" value="alpha/beta hydrolase"/>
    <property type="match status" value="1"/>
</dbReference>
<proteinExistence type="inferred from homology"/>
<dbReference type="InterPro" id="IPR018202">
    <property type="entry name" value="Ser_caboxypep_ser_AS"/>
</dbReference>
<dbReference type="PRINTS" id="PR00724">
    <property type="entry name" value="CRBOXYPTASEC"/>
</dbReference>
<sequence>MFLALVTLLFLLNRSWGAIDSDLVTELPGWNGSLPSKQYSGLLELPNNDGVPRYYHYWLVQSENEPQKDPFVVWYNGGPGASSLLGYFVEHGPFHTNDYSVELNTTDIPVLFYNNYTWTKVANILYLEMPGGVGFSFCGDPDDPVVNQDPGLLCPHWNDSSVAQDNYNILNVFFSKYPEFQTNDFYVFGESYAGMK</sequence>
<keyword evidence="2" id="KW-0732">Signal</keyword>
<dbReference type="GO" id="GO:0006508">
    <property type="term" value="P:proteolysis"/>
    <property type="evidence" value="ECO:0007669"/>
    <property type="project" value="UniProtKB-KW"/>
</dbReference>
<feature type="chain" id="PRO_5006531855" description="Carboxypeptidase" evidence="2">
    <location>
        <begin position="18"/>
        <end position="196"/>
    </location>
</feature>
<comment type="similarity">
    <text evidence="1 2">Belongs to the peptidase S10 family.</text>
</comment>
<accession>X6MUD1</accession>